<dbReference type="GO" id="GO:0008270">
    <property type="term" value="F:zinc ion binding"/>
    <property type="evidence" value="ECO:0007669"/>
    <property type="project" value="UniProtKB-KW"/>
</dbReference>
<dbReference type="PANTHER" id="PTHR24409:SF295">
    <property type="entry name" value="AZ2-RELATED"/>
    <property type="match status" value="1"/>
</dbReference>
<protein>
    <submittedName>
        <fullName evidence="10">USP domain-containing protein</fullName>
    </submittedName>
</protein>
<dbReference type="EMBL" id="CAMXCT020002446">
    <property type="protein sequence ID" value="CAL1151582.1"/>
    <property type="molecule type" value="Genomic_DNA"/>
</dbReference>
<dbReference type="Pfam" id="PF00443">
    <property type="entry name" value="UCH"/>
    <property type="match status" value="1"/>
</dbReference>
<dbReference type="GO" id="GO:0000981">
    <property type="term" value="F:DNA-binding transcription factor activity, RNA polymerase II-specific"/>
    <property type="evidence" value="ECO:0007669"/>
    <property type="project" value="TreeGrafter"/>
</dbReference>
<dbReference type="Proteomes" id="UP001152797">
    <property type="component" value="Unassembled WGS sequence"/>
</dbReference>
<dbReference type="Gene3D" id="3.30.160.60">
    <property type="entry name" value="Classic Zinc Finger"/>
    <property type="match status" value="1"/>
</dbReference>
<feature type="compositionally biased region" description="Basic and acidic residues" evidence="6">
    <location>
        <begin position="1506"/>
        <end position="1530"/>
    </location>
</feature>
<evidence type="ECO:0000256" key="2">
    <source>
        <dbReference type="ARBA" id="ARBA00022737"/>
    </source>
</evidence>
<evidence type="ECO:0000256" key="1">
    <source>
        <dbReference type="ARBA" id="ARBA00022723"/>
    </source>
</evidence>
<feature type="compositionally biased region" description="Polar residues" evidence="6">
    <location>
        <begin position="1493"/>
        <end position="1502"/>
    </location>
</feature>
<dbReference type="GO" id="GO:0016579">
    <property type="term" value="P:protein deubiquitination"/>
    <property type="evidence" value="ECO:0007669"/>
    <property type="project" value="InterPro"/>
</dbReference>
<evidence type="ECO:0000259" key="7">
    <source>
        <dbReference type="PROSITE" id="PS50157"/>
    </source>
</evidence>
<organism evidence="9">
    <name type="scientific">Cladocopium goreaui</name>
    <dbReference type="NCBI Taxonomy" id="2562237"/>
    <lineage>
        <taxon>Eukaryota</taxon>
        <taxon>Sar</taxon>
        <taxon>Alveolata</taxon>
        <taxon>Dinophyceae</taxon>
        <taxon>Suessiales</taxon>
        <taxon>Symbiodiniaceae</taxon>
        <taxon>Cladocopium</taxon>
    </lineage>
</organism>
<dbReference type="InterPro" id="IPR038765">
    <property type="entry name" value="Papain-like_cys_pep_sf"/>
</dbReference>
<accession>A0A9P1CTD2</accession>
<dbReference type="InterPro" id="IPR036691">
    <property type="entry name" value="Endo/exonu/phosph_ase_sf"/>
</dbReference>
<keyword evidence="4" id="KW-0862">Zinc</keyword>
<feature type="region of interest" description="Disordered" evidence="6">
    <location>
        <begin position="1271"/>
        <end position="1301"/>
    </location>
</feature>
<evidence type="ECO:0000313" key="10">
    <source>
        <dbReference type="EMBL" id="CAL4785519.1"/>
    </source>
</evidence>
<evidence type="ECO:0000256" key="3">
    <source>
        <dbReference type="ARBA" id="ARBA00022771"/>
    </source>
</evidence>
<dbReference type="SUPFAM" id="SSF56219">
    <property type="entry name" value="DNase I-like"/>
    <property type="match status" value="1"/>
</dbReference>
<evidence type="ECO:0000256" key="5">
    <source>
        <dbReference type="PROSITE-ProRule" id="PRU00042"/>
    </source>
</evidence>
<dbReference type="InterPro" id="IPR028889">
    <property type="entry name" value="USP"/>
</dbReference>
<dbReference type="PROSITE" id="PS50235">
    <property type="entry name" value="USP_3"/>
    <property type="match status" value="1"/>
</dbReference>
<proteinExistence type="predicted"/>
<dbReference type="Gene3D" id="3.90.70.10">
    <property type="entry name" value="Cysteine proteinases"/>
    <property type="match status" value="1"/>
</dbReference>
<keyword evidence="1" id="KW-0479">Metal-binding</keyword>
<feature type="domain" description="C2H2-type" evidence="7">
    <location>
        <begin position="1066"/>
        <end position="1094"/>
    </location>
</feature>
<dbReference type="Gene3D" id="3.60.10.10">
    <property type="entry name" value="Endonuclease/exonuclease/phosphatase"/>
    <property type="match status" value="1"/>
</dbReference>
<evidence type="ECO:0000256" key="6">
    <source>
        <dbReference type="SAM" id="MobiDB-lite"/>
    </source>
</evidence>
<evidence type="ECO:0000259" key="8">
    <source>
        <dbReference type="PROSITE" id="PS50235"/>
    </source>
</evidence>
<dbReference type="GO" id="GO:0004843">
    <property type="term" value="F:cysteine-type deubiquitinase activity"/>
    <property type="evidence" value="ECO:0007669"/>
    <property type="project" value="InterPro"/>
</dbReference>
<name>A0A9P1CTD2_9DINO</name>
<dbReference type="OrthoDB" id="419266at2759"/>
<dbReference type="PROSITE" id="PS00028">
    <property type="entry name" value="ZINC_FINGER_C2H2_1"/>
    <property type="match status" value="3"/>
</dbReference>
<feature type="domain" description="USP" evidence="8">
    <location>
        <begin position="1546"/>
        <end position="1815"/>
    </location>
</feature>
<dbReference type="EMBL" id="CAMXCT010002446">
    <property type="protein sequence ID" value="CAI3998207.1"/>
    <property type="molecule type" value="Genomic_DNA"/>
</dbReference>
<dbReference type="InterPro" id="IPR013087">
    <property type="entry name" value="Znf_C2H2_type"/>
</dbReference>
<dbReference type="GO" id="GO:0005634">
    <property type="term" value="C:nucleus"/>
    <property type="evidence" value="ECO:0007669"/>
    <property type="project" value="TreeGrafter"/>
</dbReference>
<gene>
    <name evidence="9" type="ORF">C1SCF055_LOCUS24524</name>
</gene>
<keyword evidence="3 5" id="KW-0863">Zinc-finger</keyword>
<reference evidence="9" key="1">
    <citation type="submission" date="2022-10" db="EMBL/GenBank/DDBJ databases">
        <authorList>
            <person name="Chen Y."/>
            <person name="Dougan E. K."/>
            <person name="Chan C."/>
            <person name="Rhodes N."/>
            <person name="Thang M."/>
        </authorList>
    </citation>
    <scope>NUCLEOTIDE SEQUENCE</scope>
</reference>
<dbReference type="InterPro" id="IPR001394">
    <property type="entry name" value="Peptidase_C19_UCH"/>
</dbReference>
<dbReference type="PROSITE" id="PS50157">
    <property type="entry name" value="ZINC_FINGER_C2H2_2"/>
    <property type="match status" value="1"/>
</dbReference>
<comment type="caution">
    <text evidence="9">The sequence shown here is derived from an EMBL/GenBank/DDBJ whole genome shotgun (WGS) entry which is preliminary data.</text>
</comment>
<evidence type="ECO:0000313" key="11">
    <source>
        <dbReference type="Proteomes" id="UP001152797"/>
    </source>
</evidence>
<keyword evidence="11" id="KW-1185">Reference proteome</keyword>
<evidence type="ECO:0000256" key="4">
    <source>
        <dbReference type="ARBA" id="ARBA00022833"/>
    </source>
</evidence>
<dbReference type="SUPFAM" id="SSF54001">
    <property type="entry name" value="Cysteine proteinases"/>
    <property type="match status" value="1"/>
</dbReference>
<dbReference type="EMBL" id="CAMXCT030002446">
    <property type="protein sequence ID" value="CAL4785519.1"/>
    <property type="molecule type" value="Genomic_DNA"/>
</dbReference>
<dbReference type="SMART" id="SM00355">
    <property type="entry name" value="ZnF_C2H2"/>
    <property type="match status" value="4"/>
</dbReference>
<evidence type="ECO:0000313" key="9">
    <source>
        <dbReference type="EMBL" id="CAI3998207.1"/>
    </source>
</evidence>
<dbReference type="PANTHER" id="PTHR24409">
    <property type="entry name" value="ZINC FINGER PROTEIN 142"/>
    <property type="match status" value="1"/>
</dbReference>
<sequence>MQGQNSDEDHICYYMARKRRLERVYQVAGEASQARDHFRLYQAIRQLAPKQQFCRLQIRSSDGNIMTPGQEADLLAQWFTELYQDTESPPALPFNWPFTSSEFCEGLRSLPLRKALAPEYVPSPFWKLTAQQVSTYLDPALHEWSSNARFPQCWSDGTLVFLPKTKKRTQTPSELRPISLLEPCGKSVMGMCASQILAHTWQELQRWPQFAYLPARGVDEALHRILQHCRRQRDSQKRHCLDPHDVILLTPAKDFAVQSSLIWEVWHRRGSSREEEWHKGPKTIPLRHTLAVSMMMVLEERLTKLANADTASDLFQACIQQNLITKEKTMPSEGCIPAMGNAETSPDWTQILQSLPDVKQHGPQPEMCVSTPMALNLRQASKVVKRSLLRAQRRAECFGMTWYRGKCLTLADFAKMGMPPTYAMAQAPRIQDVMSCHSHNKPKKRLTCLSWNGGGLASSKLDEIKTWLCLQQVQVAVLTETRWSFQSTWSDNAWHHIHSADPNHRGSGVLILISRSLCHSNDLRWNEIIPGRLVHVRVMNATRNLDILGCYQHVYKKDKEQLQKRDKFWQTLETQLTMLPGRNTVALMGDFNCSLPTSAGVSGPSSYTWNQQQAVGHAMQLRRQRFAETVQEAHAAALHFDTRKLFDIINRVPFDIGELASALSRRSLGCSFRLLLPRQMLSSDAGPSGRFVLADRPKTRWPKWLPIVENLTIYADDFHVGGVFRSCQDLQLLLECIGMLFELLAEFDLSLNPQKSVAILHMTGSQSRKMRALHTQRDQHGERIKIPVGNTVTLVLQPGPDFCLQKPAVLPMMSSTPSQSSQTHSTGTRLLTATDLDLLRSKSWGDSVLHMIATDTLHNLEHEWEACQYLSKQCFLCGLQLSRTQDMNLHYRTEHAAHWTNVPSKAMMLTNIHSSESPCPHCGGCFRKHQCPVWTQIAVIVLNGGGLMQPEPMEVAPTHRCDICLAPFTDAAQLTQHLQEQHNLAGISFNVARDSLNSEAACAHCGSVHTSMEGLRTHITRGHCPSFNPEATAETTPITKDWLDICLHGCLLEHLQPPMRRLQLSIRCQQCAQAYTRAGDLANHLMTCHSRQIGMMFHRLQSGLFMPVQIPDAVIHQMVHHSIPDDIKQRIARVFIDRSFSDLWTDQAMKQILRSWCVLCGQEHHPGLLCRHLHEAHVIGHRFADFYNEALFPILMHEIQPDHCCTLCGQIFNLPALTPSDASAAGRLELVQVHLRGNCPGDLVMSGWDEGALGQIRDTFQFLQPILDKGLALTPNPRAPKQRRTDQQKGQQADPDQPEHDPQFNLMRYLQLLGLMALRQEHSLSVLQSTDSFILFFQPEEGGTLQGLIAETKKWTQQRQQGPQQLQTPLRQHLSQWMLTDLLNRATKVSKCKQGDPVLQACLDKRLLLEDLSWPYLRWNAEQKALVVDKKKSVTMPKMLQHLEELIQDFRDPGLVLKFQSLQTSQAQTERQTLRAAVGTLPLLHLAADGSNTATSLTQTEQPGHPGKEHDAQDKGPWERQEPQQDPGHRLTESEICSLCNLAVALTFANDSNWCFANVTLYCLLWALLSLKPADASSWGPRFEHLMQLLQNSLNHEVQLIDLPWFAHLLKDLGRTPAQQDCSEFVHILLQWVSSPAIDMSWHRRCETDAGTIVSDQSQACMPLFLQIPANLAFQTNCTLEDLLQHWCQVDGMRAAMLQAAKIICIHVDRLVSTSGQIEKSSCAIDVDTGIAIPHFVEDTLHQATAEYVLIAAAAHLGIDAAGHYQAILKVQPAVISSSCAVQWLITQDHCKPKPVWEVPNTLKQNLNVLWLMRADSLRLPGYHCDTETTVIEPEAEEALEENLLMLLRTSTAETSIAPSSTTT</sequence>
<keyword evidence="2" id="KW-0677">Repeat</keyword>
<reference evidence="10 11" key="2">
    <citation type="submission" date="2024-05" db="EMBL/GenBank/DDBJ databases">
        <authorList>
            <person name="Chen Y."/>
            <person name="Shah S."/>
            <person name="Dougan E. K."/>
            <person name="Thang M."/>
            <person name="Chan C."/>
        </authorList>
    </citation>
    <scope>NUCLEOTIDE SEQUENCE [LARGE SCALE GENOMIC DNA]</scope>
</reference>
<feature type="region of interest" description="Disordered" evidence="6">
    <location>
        <begin position="1493"/>
        <end position="1530"/>
    </location>
</feature>
<dbReference type="GO" id="GO:0000977">
    <property type="term" value="F:RNA polymerase II transcription regulatory region sequence-specific DNA binding"/>
    <property type="evidence" value="ECO:0007669"/>
    <property type="project" value="TreeGrafter"/>
</dbReference>